<feature type="compositionally biased region" description="Low complexity" evidence="1">
    <location>
        <begin position="113"/>
        <end position="126"/>
    </location>
</feature>
<dbReference type="RefSeq" id="WP_103460326.1">
    <property type="nucleotide sequence ID" value="NZ_PPXD01000009.1"/>
</dbReference>
<dbReference type="AlphaFoldDB" id="A0A2S3ZH53"/>
<organism evidence="2 3">
    <name type="scientific">Cryobacterium zongtaii</name>
    <dbReference type="NCBI Taxonomy" id="1259217"/>
    <lineage>
        <taxon>Bacteria</taxon>
        <taxon>Bacillati</taxon>
        <taxon>Actinomycetota</taxon>
        <taxon>Actinomycetes</taxon>
        <taxon>Micrococcales</taxon>
        <taxon>Microbacteriaceae</taxon>
        <taxon>Cryobacterium</taxon>
    </lineage>
</organism>
<comment type="caution">
    <text evidence="2">The sequence shown here is derived from an EMBL/GenBank/DDBJ whole genome shotgun (WGS) entry which is preliminary data.</text>
</comment>
<dbReference type="Proteomes" id="UP000237340">
    <property type="component" value="Unassembled WGS sequence"/>
</dbReference>
<feature type="compositionally biased region" description="Basic and acidic residues" evidence="1">
    <location>
        <begin position="69"/>
        <end position="78"/>
    </location>
</feature>
<evidence type="ECO:0000313" key="3">
    <source>
        <dbReference type="Proteomes" id="UP000237340"/>
    </source>
</evidence>
<accession>A0A2S3ZH53</accession>
<proteinExistence type="predicted"/>
<evidence type="ECO:0000313" key="2">
    <source>
        <dbReference type="EMBL" id="POH66708.1"/>
    </source>
</evidence>
<protein>
    <submittedName>
        <fullName evidence="2">Uncharacterized protein</fullName>
    </submittedName>
</protein>
<keyword evidence="3" id="KW-1185">Reference proteome</keyword>
<sequence>MLSPQSVGGDAGGDGDERGDDGQEQHRSPADSVGGKATGLHQRKAAHEHRPDQGQAQRPPGEAVSQPEHGQHYEHPHGGEGVAHPVTEERDHHDVEQRNHDQPLVPEPRPGHQQAQQGGDDGQAQAHLETRFEKGLRPTGQHEAQEHRHTGQKRRLGQGKLADTRRPNHRHETTHCLRHSTILTFARRLRLSCQPSPEFKQVDRLN</sequence>
<feature type="compositionally biased region" description="Basic and acidic residues" evidence="1">
    <location>
        <begin position="86"/>
        <end position="101"/>
    </location>
</feature>
<feature type="compositionally biased region" description="Basic and acidic residues" evidence="1">
    <location>
        <begin position="20"/>
        <end position="29"/>
    </location>
</feature>
<name>A0A2S3ZH53_9MICO</name>
<reference evidence="2 3" key="1">
    <citation type="submission" date="2018-01" db="EMBL/GenBank/DDBJ databases">
        <title>Cryobacterium sp. nov., from glaciers in China.</title>
        <authorList>
            <person name="Liu Q."/>
            <person name="Xin Y.-H."/>
        </authorList>
    </citation>
    <scope>NUCLEOTIDE SEQUENCE [LARGE SCALE GENOMIC DNA]</scope>
    <source>
        <strain evidence="2 3">TMN-42</strain>
    </source>
</reference>
<feature type="region of interest" description="Disordered" evidence="1">
    <location>
        <begin position="1"/>
        <end position="173"/>
    </location>
</feature>
<evidence type="ECO:0000256" key="1">
    <source>
        <dbReference type="SAM" id="MobiDB-lite"/>
    </source>
</evidence>
<gene>
    <name evidence="2" type="ORF">C3B61_09180</name>
</gene>
<feature type="compositionally biased region" description="Basic and acidic residues" evidence="1">
    <location>
        <begin position="162"/>
        <end position="173"/>
    </location>
</feature>
<dbReference type="EMBL" id="PPXD01000009">
    <property type="protein sequence ID" value="POH66708.1"/>
    <property type="molecule type" value="Genomic_DNA"/>
</dbReference>